<dbReference type="AlphaFoldDB" id="A0A1V9VAP7"/>
<sequence>MRILKYFILSALAFLSLNANSSCYDIYKTEAKVDTKIDKAIFVLIDETTFFNNSLQEQILKNSIKHIEAGNYIYIAKFSAFIGNHYNEKVFEFKLDKPLDDKQRYNERKDSLKKIDKCLKDQVGFAKVQTVENIKKSFLKPDEEIAKSDIFYALDDFGKNVISKIEADEKIVILASDLLENSTISSFYSKGTTRIIDSKKEIQIVEKNNLISDFGGASLYVVGTGIVTGKNSTTYRDPKILISLKNFWEEYFSKSNANLVELGQPALKNDIK</sequence>
<feature type="signal peptide" evidence="1">
    <location>
        <begin position="1"/>
        <end position="21"/>
    </location>
</feature>
<dbReference type="Proteomes" id="UP000192599">
    <property type="component" value="Unassembled WGS sequence"/>
</dbReference>
<reference evidence="2 3" key="1">
    <citation type="submission" date="2017-04" db="EMBL/GenBank/DDBJ databases">
        <title>Accumulation and expression of multiple antibiotic resistance genes in Arcobacter cryaerophilus that thrives in sewage.</title>
        <authorList>
            <person name="Millar J.A."/>
            <person name="Raghavan R."/>
        </authorList>
    </citation>
    <scope>NUCLEOTIDE SEQUENCE [LARGE SCALE GENOMIC DNA]</scope>
    <source>
        <strain evidence="2 3">AZT-1</strain>
    </source>
</reference>
<evidence type="ECO:0000256" key="1">
    <source>
        <dbReference type="SAM" id="SignalP"/>
    </source>
</evidence>
<keyword evidence="1" id="KW-0732">Signal</keyword>
<comment type="caution">
    <text evidence="2">The sequence shown here is derived from an EMBL/GenBank/DDBJ whole genome shotgun (WGS) entry which is preliminary data.</text>
</comment>
<evidence type="ECO:0000313" key="2">
    <source>
        <dbReference type="EMBL" id="OQR41147.1"/>
    </source>
</evidence>
<feature type="chain" id="PRO_5012461302" evidence="1">
    <location>
        <begin position="22"/>
        <end position="272"/>
    </location>
</feature>
<dbReference type="RefSeq" id="WP_081560814.1">
    <property type="nucleotide sequence ID" value="NZ_JAMXDL010000001.1"/>
</dbReference>
<evidence type="ECO:0000313" key="3">
    <source>
        <dbReference type="Proteomes" id="UP000192599"/>
    </source>
</evidence>
<gene>
    <name evidence="2" type="ORF">AS859_07395</name>
</gene>
<accession>A0A1V9VAP7</accession>
<protein>
    <submittedName>
        <fullName evidence="2">Uncharacterized protein</fullName>
    </submittedName>
</protein>
<proteinExistence type="predicted"/>
<name>A0A1V9VAP7_9BACT</name>
<organism evidence="2 3">
    <name type="scientific">Aliarcobacter cryaerophilus</name>
    <dbReference type="NCBI Taxonomy" id="28198"/>
    <lineage>
        <taxon>Bacteria</taxon>
        <taxon>Pseudomonadati</taxon>
        <taxon>Campylobacterota</taxon>
        <taxon>Epsilonproteobacteria</taxon>
        <taxon>Campylobacterales</taxon>
        <taxon>Arcobacteraceae</taxon>
        <taxon>Aliarcobacter</taxon>
    </lineage>
</organism>
<dbReference type="EMBL" id="LNTC01000098">
    <property type="protein sequence ID" value="OQR41147.1"/>
    <property type="molecule type" value="Genomic_DNA"/>
</dbReference>